<dbReference type="OrthoDB" id="9784962at2"/>
<organism evidence="5 6">
    <name type="scientific">Selenomonas flueggei ATCC 43531</name>
    <dbReference type="NCBI Taxonomy" id="638302"/>
    <lineage>
        <taxon>Bacteria</taxon>
        <taxon>Bacillati</taxon>
        <taxon>Bacillota</taxon>
        <taxon>Negativicutes</taxon>
        <taxon>Selenomonadales</taxon>
        <taxon>Selenomonadaceae</taxon>
        <taxon>Selenomonas</taxon>
    </lineage>
</organism>
<reference evidence="5 6" key="1">
    <citation type="submission" date="2009-04" db="EMBL/GenBank/DDBJ databases">
        <authorList>
            <person name="Qin X."/>
            <person name="Bachman B."/>
            <person name="Battles P."/>
            <person name="Bell A."/>
            <person name="Bess C."/>
            <person name="Bickham C."/>
            <person name="Chaboub L."/>
            <person name="Chen D."/>
            <person name="Coyle M."/>
            <person name="Deiros D.R."/>
            <person name="Dinh H."/>
            <person name="Forbes L."/>
            <person name="Fowler G."/>
            <person name="Francisco L."/>
            <person name="Fu Q."/>
            <person name="Gubbala S."/>
            <person name="Hale W."/>
            <person name="Han Y."/>
            <person name="Hemphill L."/>
            <person name="Highlander S.K."/>
            <person name="Hirani K."/>
            <person name="Hogues M."/>
            <person name="Jackson L."/>
            <person name="Jakkamsetti A."/>
            <person name="Javaid M."/>
            <person name="Jiang H."/>
            <person name="Korchina V."/>
            <person name="Kovar C."/>
            <person name="Lara F."/>
            <person name="Lee S."/>
            <person name="Mata R."/>
            <person name="Mathew T."/>
            <person name="Moen C."/>
            <person name="Morales K."/>
            <person name="Munidasa M."/>
            <person name="Nazareth L."/>
            <person name="Ngo R."/>
            <person name="Nguyen L."/>
            <person name="Okwuonu G."/>
            <person name="Ongeri F."/>
            <person name="Patil S."/>
            <person name="Petrosino J."/>
            <person name="Pham C."/>
            <person name="Pham P."/>
            <person name="Pu L.-L."/>
            <person name="Puazo M."/>
            <person name="Raj R."/>
            <person name="Reid J."/>
            <person name="Rouhana J."/>
            <person name="Saada N."/>
            <person name="Shang Y."/>
            <person name="Simmons D."/>
            <person name="Thornton R."/>
            <person name="Warren J."/>
            <person name="Weissenberger G."/>
            <person name="Zhang J."/>
            <person name="Zhang L."/>
            <person name="Zhou C."/>
            <person name="Zhu D."/>
            <person name="Muzny D."/>
            <person name="Worley K."/>
            <person name="Gibbs R."/>
        </authorList>
    </citation>
    <scope>NUCLEOTIDE SEQUENCE [LARGE SCALE GENOMIC DNA]</scope>
    <source>
        <strain evidence="5 6">ATCC 43531</strain>
    </source>
</reference>
<dbReference type="Gene3D" id="1.10.260.40">
    <property type="entry name" value="lambda repressor-like DNA-binding domains"/>
    <property type="match status" value="1"/>
</dbReference>
<keyword evidence="6" id="KW-1185">Reference proteome</keyword>
<dbReference type="SUPFAM" id="SSF47413">
    <property type="entry name" value="lambda repressor-like DNA-binding domains"/>
    <property type="match status" value="1"/>
</dbReference>
<dbReference type="PANTHER" id="PTHR30146">
    <property type="entry name" value="LACI-RELATED TRANSCRIPTIONAL REPRESSOR"/>
    <property type="match status" value="1"/>
</dbReference>
<dbReference type="Pfam" id="PF00356">
    <property type="entry name" value="LacI"/>
    <property type="match status" value="1"/>
</dbReference>
<dbReference type="Proteomes" id="UP000005309">
    <property type="component" value="Unassembled WGS sequence"/>
</dbReference>
<keyword evidence="3" id="KW-0804">Transcription</keyword>
<dbReference type="InterPro" id="IPR000843">
    <property type="entry name" value="HTH_LacI"/>
</dbReference>
<evidence type="ECO:0000259" key="4">
    <source>
        <dbReference type="PROSITE" id="PS50932"/>
    </source>
</evidence>
<dbReference type="InterPro" id="IPR010982">
    <property type="entry name" value="Lambda_DNA-bd_dom_sf"/>
</dbReference>
<keyword evidence="2" id="KW-0238">DNA-binding</keyword>
<dbReference type="InterPro" id="IPR028082">
    <property type="entry name" value="Peripla_BP_I"/>
</dbReference>
<name>C4V401_9FIRM</name>
<dbReference type="GO" id="GO:0000976">
    <property type="term" value="F:transcription cis-regulatory region binding"/>
    <property type="evidence" value="ECO:0007669"/>
    <property type="project" value="TreeGrafter"/>
</dbReference>
<dbReference type="SUPFAM" id="SSF53822">
    <property type="entry name" value="Periplasmic binding protein-like I"/>
    <property type="match status" value="1"/>
</dbReference>
<dbReference type="PROSITE" id="PS50932">
    <property type="entry name" value="HTH_LACI_2"/>
    <property type="match status" value="1"/>
</dbReference>
<evidence type="ECO:0000256" key="3">
    <source>
        <dbReference type="ARBA" id="ARBA00023163"/>
    </source>
</evidence>
<dbReference type="Gene3D" id="3.40.50.2300">
    <property type="match status" value="2"/>
</dbReference>
<dbReference type="CDD" id="cd06267">
    <property type="entry name" value="PBP1_LacI_sugar_binding-like"/>
    <property type="match status" value="1"/>
</dbReference>
<evidence type="ECO:0000313" key="6">
    <source>
        <dbReference type="Proteomes" id="UP000005309"/>
    </source>
</evidence>
<dbReference type="RefSeq" id="WP_006689979.1">
    <property type="nucleotide sequence ID" value="NZ_GG694006.1"/>
</dbReference>
<dbReference type="Pfam" id="PF13377">
    <property type="entry name" value="Peripla_BP_3"/>
    <property type="match status" value="1"/>
</dbReference>
<keyword evidence="1" id="KW-0805">Transcription regulation</keyword>
<gene>
    <name evidence="5" type="primary">ccpA</name>
    <name evidence="5" type="ORF">HMPREF0908_1245</name>
</gene>
<dbReference type="PRINTS" id="PR00036">
    <property type="entry name" value="HTHLACI"/>
</dbReference>
<evidence type="ECO:0000256" key="2">
    <source>
        <dbReference type="ARBA" id="ARBA00023125"/>
    </source>
</evidence>
<protein>
    <submittedName>
        <fullName evidence="5">Glucose-resistance amylase regulator</fullName>
    </submittedName>
</protein>
<dbReference type="GO" id="GO:0003700">
    <property type="term" value="F:DNA-binding transcription factor activity"/>
    <property type="evidence" value="ECO:0007669"/>
    <property type="project" value="TreeGrafter"/>
</dbReference>
<proteinExistence type="predicted"/>
<dbReference type="InterPro" id="IPR046335">
    <property type="entry name" value="LacI/GalR-like_sensor"/>
</dbReference>
<sequence>MKATIIDVAQEAGVSVATVSRVVNGSYPVRAKTREKVERAIAKLEYVPNLQARELNTQRSSSIGVVVPGFDNMFFAEVLDGVEEHLRQSSYSLLLACAQNDPQREEACVRDFITRNVSGVIVVSPNTETAATEFYETTAARLPMVFINSAREIPGISHVTSDQRGGARAALEHLFRYGHERILFVRGENSDSYRVKEDVYRAVMQERGMFHAEDIVSIGDGNRIETVENTMFILMDQMLDFAPTAIFCCNDLMAMGAVNACQRMGRRVPQDISVIGYDNTALSRYTAPQLTTIDQHMGDLGREAARLMRKRIEEGTAENIVRANTVVERETTGVHVEEDMGLQRFGRLA</sequence>
<accession>C4V401</accession>
<dbReference type="PANTHER" id="PTHR30146:SF109">
    <property type="entry name" value="HTH-TYPE TRANSCRIPTIONAL REGULATOR GALS"/>
    <property type="match status" value="1"/>
</dbReference>
<dbReference type="STRING" id="638302.HMPREF0908_1245"/>
<dbReference type="PROSITE" id="PS00356">
    <property type="entry name" value="HTH_LACI_1"/>
    <property type="match status" value="1"/>
</dbReference>
<feature type="domain" description="HTH lacI-type" evidence="4">
    <location>
        <begin position="3"/>
        <end position="57"/>
    </location>
</feature>
<dbReference type="SMART" id="SM00354">
    <property type="entry name" value="HTH_LACI"/>
    <property type="match status" value="1"/>
</dbReference>
<comment type="caution">
    <text evidence="5">The sequence shown here is derived from an EMBL/GenBank/DDBJ whole genome shotgun (WGS) entry which is preliminary data.</text>
</comment>
<evidence type="ECO:0000313" key="5">
    <source>
        <dbReference type="EMBL" id="EEQ48265.1"/>
    </source>
</evidence>
<evidence type="ECO:0000256" key="1">
    <source>
        <dbReference type="ARBA" id="ARBA00023015"/>
    </source>
</evidence>
<dbReference type="CDD" id="cd01392">
    <property type="entry name" value="HTH_LacI"/>
    <property type="match status" value="1"/>
</dbReference>
<dbReference type="AlphaFoldDB" id="C4V401"/>
<dbReference type="HOGENOM" id="CLU_037628_6_1_9"/>
<dbReference type="eggNOG" id="COG1609">
    <property type="taxonomic scope" value="Bacteria"/>
</dbReference>
<dbReference type="EMBL" id="ACLA01000020">
    <property type="protein sequence ID" value="EEQ48265.1"/>
    <property type="molecule type" value="Genomic_DNA"/>
</dbReference>